<name>A0A6J4K4E7_9BACT</name>
<proteinExistence type="predicted"/>
<evidence type="ECO:0000256" key="1">
    <source>
        <dbReference type="SAM" id="MobiDB-lite"/>
    </source>
</evidence>
<feature type="non-terminal residue" evidence="2">
    <location>
        <position position="20"/>
    </location>
</feature>
<feature type="non-terminal residue" evidence="2">
    <location>
        <position position="1"/>
    </location>
</feature>
<dbReference type="EMBL" id="CADCTW010000001">
    <property type="protein sequence ID" value="CAA9295377.1"/>
    <property type="molecule type" value="Genomic_DNA"/>
</dbReference>
<gene>
    <name evidence="2" type="ORF">AVDCRST_MAG68-1819</name>
</gene>
<organism evidence="2">
    <name type="scientific">uncultured Gemmatimonadota bacterium</name>
    <dbReference type="NCBI Taxonomy" id="203437"/>
    <lineage>
        <taxon>Bacteria</taxon>
        <taxon>Pseudomonadati</taxon>
        <taxon>Gemmatimonadota</taxon>
        <taxon>environmental samples</taxon>
    </lineage>
</organism>
<protein>
    <submittedName>
        <fullName evidence="2">Uncharacterized protein</fullName>
    </submittedName>
</protein>
<feature type="region of interest" description="Disordered" evidence="1">
    <location>
        <begin position="1"/>
        <end position="20"/>
    </location>
</feature>
<evidence type="ECO:0000313" key="2">
    <source>
        <dbReference type="EMBL" id="CAA9295377.1"/>
    </source>
</evidence>
<sequence>WSGATNSVTRHTGSSRTCYP</sequence>
<accession>A0A6J4K4E7</accession>
<reference evidence="2" key="1">
    <citation type="submission" date="2020-02" db="EMBL/GenBank/DDBJ databases">
        <authorList>
            <person name="Meier V. D."/>
        </authorList>
    </citation>
    <scope>NUCLEOTIDE SEQUENCE</scope>
    <source>
        <strain evidence="2">AVDCRST_MAG68</strain>
    </source>
</reference>
<dbReference type="AlphaFoldDB" id="A0A6J4K4E7"/>